<dbReference type="OrthoDB" id="1470350at2759"/>
<evidence type="ECO:0000256" key="6">
    <source>
        <dbReference type="ARBA" id="ARBA00022692"/>
    </source>
</evidence>
<keyword evidence="6 15" id="KW-0812">Transmembrane</keyword>
<dbReference type="GO" id="GO:0020037">
    <property type="term" value="F:heme binding"/>
    <property type="evidence" value="ECO:0007669"/>
    <property type="project" value="InterPro"/>
</dbReference>
<keyword evidence="9 14" id="KW-0560">Oxidoreductase</keyword>
<evidence type="ECO:0000256" key="13">
    <source>
        <dbReference type="PIRSR" id="PIRSR602401-1"/>
    </source>
</evidence>
<dbReference type="Proteomes" id="UP000636709">
    <property type="component" value="Unassembled WGS sequence"/>
</dbReference>
<keyword evidence="11 14" id="KW-0503">Monooxygenase</keyword>
<sequence length="539" mass="59940">MAAQVSLPQQVYHSLHELLQHHTGSPQAASILLLVIFPLTIILLIRRLAAPPLSRSDQLLSKLPSPPGRLPVIGHLHLVGSLPHIAIRDLAAKHGRDGLLLVHLGAVKAVIVSSPRAAQAITRTHDHIFASRARSAVTDILFYDSSDVAFTPYGEHWRQVRKIATTHLLTAKRVRSYRHAPKIRQAAVTHTSIDMTELINNFSNDIISHAVSGKNFKEEGHNKLFGELTEANSTLLTGFNLEDVFPLLGKIGFVQRMLCAKAWKVNKRWDELLDKLIDGHASRPASERGGEDETDFIDVLLSIQEEYNLTREQIKAQLVVIFQAGTDTSYVALEYVFVELVRNPRVMAKLRAEVMSIVPKGREMVMEEDLNDMAYLKAVVKETLRYHIPAPFLIPHVSMADCEVEGYMIPAGTRVMLNVWALAMDPNVWEKPDEFMPERFMEGGSAAAMDFRGNDFSFLPFGSGRRMCAGINFAMPMIELMIANLVYHFNWELPPERAGKGIDMTAAFGLTVHRSNNLFLIPPAGPTGPAWCAPPPGPT</sequence>
<evidence type="ECO:0000313" key="17">
    <source>
        <dbReference type="Proteomes" id="UP000636709"/>
    </source>
</evidence>
<evidence type="ECO:0000256" key="10">
    <source>
        <dbReference type="ARBA" id="ARBA00023004"/>
    </source>
</evidence>
<evidence type="ECO:0000256" key="2">
    <source>
        <dbReference type="ARBA" id="ARBA00004370"/>
    </source>
</evidence>
<dbReference type="PANTHER" id="PTHR47955">
    <property type="entry name" value="CYTOCHROME P450 FAMILY 71 PROTEIN"/>
    <property type="match status" value="1"/>
</dbReference>
<evidence type="ECO:0000256" key="5">
    <source>
        <dbReference type="ARBA" id="ARBA00022617"/>
    </source>
</evidence>
<comment type="similarity">
    <text evidence="4 14">Belongs to the cytochrome P450 family.</text>
</comment>
<dbReference type="GO" id="GO:0016705">
    <property type="term" value="F:oxidoreductase activity, acting on paired donors, with incorporation or reduction of molecular oxygen"/>
    <property type="evidence" value="ECO:0007669"/>
    <property type="project" value="InterPro"/>
</dbReference>
<evidence type="ECO:0008006" key="18">
    <source>
        <dbReference type="Google" id="ProtNLM"/>
    </source>
</evidence>
<dbReference type="InterPro" id="IPR017972">
    <property type="entry name" value="Cyt_P450_CS"/>
</dbReference>
<keyword evidence="10 13" id="KW-0408">Iron</keyword>
<feature type="binding site" description="axial binding residue" evidence="13">
    <location>
        <position position="468"/>
    </location>
    <ligand>
        <name>heme</name>
        <dbReference type="ChEBI" id="CHEBI:30413"/>
    </ligand>
    <ligandPart>
        <name>Fe</name>
        <dbReference type="ChEBI" id="CHEBI:18248"/>
    </ligandPart>
</feature>
<evidence type="ECO:0000256" key="9">
    <source>
        <dbReference type="ARBA" id="ARBA00023002"/>
    </source>
</evidence>
<comment type="caution">
    <text evidence="16">The sequence shown here is derived from an EMBL/GenBank/DDBJ whole genome shotgun (WGS) entry which is preliminary data.</text>
</comment>
<dbReference type="FunFam" id="1.10.630.10:FF:000055">
    <property type="entry name" value="Cytochrome P450 71A26"/>
    <property type="match status" value="1"/>
</dbReference>
<keyword evidence="12 15" id="KW-0472">Membrane</keyword>
<name>A0A835EVM0_9POAL</name>
<evidence type="ECO:0000256" key="15">
    <source>
        <dbReference type="SAM" id="Phobius"/>
    </source>
</evidence>
<dbReference type="PRINTS" id="PR00463">
    <property type="entry name" value="EP450I"/>
</dbReference>
<evidence type="ECO:0000256" key="1">
    <source>
        <dbReference type="ARBA" id="ARBA00001971"/>
    </source>
</evidence>
<dbReference type="PRINTS" id="PR00385">
    <property type="entry name" value="P450"/>
</dbReference>
<gene>
    <name evidence="16" type="ORF">HU200_028554</name>
</gene>
<evidence type="ECO:0000256" key="8">
    <source>
        <dbReference type="ARBA" id="ARBA00022989"/>
    </source>
</evidence>
<keyword evidence="7 13" id="KW-0479">Metal-binding</keyword>
<proteinExistence type="inferred from homology"/>
<protein>
    <recommendedName>
        <fullName evidence="18">Cytochrome P450</fullName>
    </recommendedName>
</protein>
<dbReference type="Pfam" id="PF00067">
    <property type="entry name" value="p450"/>
    <property type="match status" value="1"/>
</dbReference>
<dbReference type="InterPro" id="IPR036396">
    <property type="entry name" value="Cyt_P450_sf"/>
</dbReference>
<dbReference type="AlphaFoldDB" id="A0A835EVM0"/>
<dbReference type="GO" id="GO:0016020">
    <property type="term" value="C:membrane"/>
    <property type="evidence" value="ECO:0007669"/>
    <property type="project" value="UniProtKB-SubCell"/>
</dbReference>
<dbReference type="GO" id="GO:0005506">
    <property type="term" value="F:iron ion binding"/>
    <property type="evidence" value="ECO:0007669"/>
    <property type="project" value="InterPro"/>
</dbReference>
<keyword evidence="5 13" id="KW-0349">Heme</keyword>
<evidence type="ECO:0000256" key="4">
    <source>
        <dbReference type="ARBA" id="ARBA00010617"/>
    </source>
</evidence>
<evidence type="ECO:0000256" key="14">
    <source>
        <dbReference type="RuleBase" id="RU000461"/>
    </source>
</evidence>
<organism evidence="16 17">
    <name type="scientific">Digitaria exilis</name>
    <dbReference type="NCBI Taxonomy" id="1010633"/>
    <lineage>
        <taxon>Eukaryota</taxon>
        <taxon>Viridiplantae</taxon>
        <taxon>Streptophyta</taxon>
        <taxon>Embryophyta</taxon>
        <taxon>Tracheophyta</taxon>
        <taxon>Spermatophyta</taxon>
        <taxon>Magnoliopsida</taxon>
        <taxon>Liliopsida</taxon>
        <taxon>Poales</taxon>
        <taxon>Poaceae</taxon>
        <taxon>PACMAD clade</taxon>
        <taxon>Panicoideae</taxon>
        <taxon>Panicodae</taxon>
        <taxon>Paniceae</taxon>
        <taxon>Anthephorinae</taxon>
        <taxon>Digitaria</taxon>
    </lineage>
</organism>
<dbReference type="PROSITE" id="PS00086">
    <property type="entry name" value="CYTOCHROME_P450"/>
    <property type="match status" value="1"/>
</dbReference>
<reference evidence="16" key="1">
    <citation type="submission" date="2020-07" db="EMBL/GenBank/DDBJ databases">
        <title>Genome sequence and genetic diversity analysis of an under-domesticated orphan crop, white fonio (Digitaria exilis).</title>
        <authorList>
            <person name="Bennetzen J.L."/>
            <person name="Chen S."/>
            <person name="Ma X."/>
            <person name="Wang X."/>
            <person name="Yssel A.E.J."/>
            <person name="Chaluvadi S.R."/>
            <person name="Johnson M."/>
            <person name="Gangashetty P."/>
            <person name="Hamidou F."/>
            <person name="Sanogo M.D."/>
            <person name="Zwaenepoel A."/>
            <person name="Wallace J."/>
            <person name="Van De Peer Y."/>
            <person name="Van Deynze A."/>
        </authorList>
    </citation>
    <scope>NUCLEOTIDE SEQUENCE</scope>
    <source>
        <tissue evidence="16">Leaves</tissue>
    </source>
</reference>
<evidence type="ECO:0000256" key="7">
    <source>
        <dbReference type="ARBA" id="ARBA00022723"/>
    </source>
</evidence>
<dbReference type="PANTHER" id="PTHR47955:SF14">
    <property type="entry name" value="OS01G0543600 PROTEIN"/>
    <property type="match status" value="1"/>
</dbReference>
<comment type="pathway">
    <text evidence="3">Secondary metabolite biosynthesis.</text>
</comment>
<keyword evidence="17" id="KW-1185">Reference proteome</keyword>
<evidence type="ECO:0000313" key="16">
    <source>
        <dbReference type="EMBL" id="KAF8712782.1"/>
    </source>
</evidence>
<dbReference type="GO" id="GO:0004497">
    <property type="term" value="F:monooxygenase activity"/>
    <property type="evidence" value="ECO:0007669"/>
    <property type="project" value="UniProtKB-KW"/>
</dbReference>
<dbReference type="InterPro" id="IPR002401">
    <property type="entry name" value="Cyt_P450_E_grp-I"/>
</dbReference>
<accession>A0A835EVM0</accession>
<dbReference type="Gene3D" id="1.10.630.10">
    <property type="entry name" value="Cytochrome P450"/>
    <property type="match status" value="1"/>
</dbReference>
<feature type="transmembrane region" description="Helical" evidence="15">
    <location>
        <begin position="28"/>
        <end position="45"/>
    </location>
</feature>
<evidence type="ECO:0000256" key="12">
    <source>
        <dbReference type="ARBA" id="ARBA00023136"/>
    </source>
</evidence>
<dbReference type="InterPro" id="IPR001128">
    <property type="entry name" value="Cyt_P450"/>
</dbReference>
<evidence type="ECO:0000256" key="3">
    <source>
        <dbReference type="ARBA" id="ARBA00005179"/>
    </source>
</evidence>
<keyword evidence="8 15" id="KW-1133">Transmembrane helix</keyword>
<dbReference type="CDD" id="cd11072">
    <property type="entry name" value="CYP71-like"/>
    <property type="match status" value="1"/>
</dbReference>
<dbReference type="SUPFAM" id="SSF48264">
    <property type="entry name" value="Cytochrome P450"/>
    <property type="match status" value="1"/>
</dbReference>
<comment type="cofactor">
    <cofactor evidence="1 13">
        <name>heme</name>
        <dbReference type="ChEBI" id="CHEBI:30413"/>
    </cofactor>
</comment>
<dbReference type="EMBL" id="JACEFO010001742">
    <property type="protein sequence ID" value="KAF8712782.1"/>
    <property type="molecule type" value="Genomic_DNA"/>
</dbReference>
<evidence type="ECO:0000256" key="11">
    <source>
        <dbReference type="ARBA" id="ARBA00023033"/>
    </source>
</evidence>
<comment type="subcellular location">
    <subcellularLocation>
        <location evidence="2">Membrane</location>
    </subcellularLocation>
</comment>